<evidence type="ECO:0000313" key="3">
    <source>
        <dbReference type="EMBL" id="RKO26745.1"/>
    </source>
</evidence>
<keyword evidence="2" id="KW-0812">Transmembrane</keyword>
<feature type="transmembrane region" description="Helical" evidence="2">
    <location>
        <begin position="140"/>
        <end position="157"/>
    </location>
</feature>
<feature type="region of interest" description="Disordered" evidence="1">
    <location>
        <begin position="708"/>
        <end position="748"/>
    </location>
</feature>
<feature type="transmembrane region" description="Helical" evidence="2">
    <location>
        <begin position="216"/>
        <end position="234"/>
    </location>
</feature>
<dbReference type="EMBL" id="RBNH01000002">
    <property type="protein sequence ID" value="RKO26745.1"/>
    <property type="molecule type" value="Genomic_DNA"/>
</dbReference>
<feature type="transmembrane region" description="Helical" evidence="2">
    <location>
        <begin position="271"/>
        <end position="293"/>
    </location>
</feature>
<feature type="transmembrane region" description="Helical" evidence="2">
    <location>
        <begin position="169"/>
        <end position="196"/>
    </location>
</feature>
<keyword evidence="2" id="KW-0472">Membrane</keyword>
<feature type="transmembrane region" description="Helical" evidence="2">
    <location>
        <begin position="677"/>
        <end position="700"/>
    </location>
</feature>
<reference evidence="3 4" key="1">
    <citation type="submission" date="2018-10" db="EMBL/GenBank/DDBJ databases">
        <title>Genome-guide identification and characterization of bacteria that degrade polycyclic aromatic hydrocarbons and resist hexavalent chromium simultaneously.</title>
        <authorList>
            <person name="Feng H."/>
        </authorList>
    </citation>
    <scope>NUCLEOTIDE SEQUENCE [LARGE SCALE GENOMIC DNA]</scope>
    <source>
        <strain evidence="3 4">J015</strain>
    </source>
</reference>
<proteinExistence type="predicted"/>
<evidence type="ECO:0000313" key="4">
    <source>
        <dbReference type="Proteomes" id="UP000273159"/>
    </source>
</evidence>
<protein>
    <submittedName>
        <fullName evidence="3">Uncharacterized protein</fullName>
    </submittedName>
</protein>
<feature type="transmembrane region" description="Helical" evidence="2">
    <location>
        <begin position="420"/>
        <end position="439"/>
    </location>
</feature>
<evidence type="ECO:0000256" key="2">
    <source>
        <dbReference type="SAM" id="Phobius"/>
    </source>
</evidence>
<feature type="transmembrane region" description="Helical" evidence="2">
    <location>
        <begin position="363"/>
        <end position="379"/>
    </location>
</feature>
<gene>
    <name evidence="3" type="ORF">D7Z96_02920</name>
</gene>
<feature type="transmembrane region" description="Helical" evidence="2">
    <location>
        <begin position="335"/>
        <end position="356"/>
    </location>
</feature>
<keyword evidence="2" id="KW-1133">Transmembrane helix</keyword>
<comment type="caution">
    <text evidence="3">The sequence shown here is derived from an EMBL/GenBank/DDBJ whole genome shotgun (WGS) entry which is preliminary data.</text>
</comment>
<feature type="transmembrane region" description="Helical" evidence="2">
    <location>
        <begin position="117"/>
        <end position="134"/>
    </location>
</feature>
<feature type="transmembrane region" description="Helical" evidence="2">
    <location>
        <begin position="87"/>
        <end position="108"/>
    </location>
</feature>
<evidence type="ECO:0000256" key="1">
    <source>
        <dbReference type="SAM" id="MobiDB-lite"/>
    </source>
</evidence>
<reference evidence="4" key="2">
    <citation type="submission" date="2018-10" db="EMBL/GenBank/DDBJ databases">
        <authorList>
            <person name="Wang Y."/>
            <person name="Wang J."/>
            <person name="Yang X."/>
            <person name="Wang Z."/>
            <person name="Huang Y."/>
        </authorList>
    </citation>
    <scope>NUCLEOTIDE SEQUENCE [LARGE SCALE GENOMIC DNA]</scope>
    <source>
        <strain evidence="4">J015</strain>
    </source>
</reference>
<dbReference type="AlphaFoldDB" id="A0A3B0G3L6"/>
<feature type="transmembrane region" description="Helical" evidence="2">
    <location>
        <begin position="305"/>
        <end position="323"/>
    </location>
</feature>
<accession>A0A3B0G3L6</accession>
<dbReference type="Proteomes" id="UP000273159">
    <property type="component" value="Unassembled WGS sequence"/>
</dbReference>
<feature type="transmembrane region" description="Helical" evidence="2">
    <location>
        <begin position="385"/>
        <end position="408"/>
    </location>
</feature>
<sequence length="748" mass="81559">MATPLAAILAALVPIIFNRRFYFYDDTQIGAYPIWREIGTLLRSGEWPIFSAEGWQAGNYAAEGQWGIFSPVTLGIGLVSTYFDSALLYSTLVKIALLATASVGVYLASRSLGASQPWAFVAGVTATLAGFTVYLDAPSWVTGLMVWAFLPYVWWALRRMCYQNKSPLPLLASGYLLVTVGYVHGTIMMVLLFVAVMLEVLIRKDWRALAKTLSSGALLGMVALAVYLPGVLTLSSTARKTGISNTNFLTVDLTGLAGSALPSNLPQVASWWWGPFAPVPLTYIAWFLPLFALVNFGRLRTVTPLISSLPLFFVLSLMLTLAPSDLGPLRTPVRLMPYVALTTIVLLCVALSLAHVRTITRTRWAAVTAVFLASVYLGWTGKPEVWTVTARIFLIMAVAFVLVAFIYWRMRKNPRLQGAVATVLVASSVILSFPQHHYFPAPPVQDFKMPSDTSKYVGQLEGAKGQAIVVGTPSAHDGALWDETLVGNMWYLNPVPVHNLYSPIQNAAYSQDLCIISRGETCRELSTKLFEVDPVTNKPLADLLRVDTVQIVRDTADTNGEELAAAVPPVGWSEASRTPNTVMWTRDQPLELVGAPVHTSPGTEIELISNSNTEVTFKVKEMPDSDAEVTLGRIAWPGYSAEGASIVDPLRGYLLTVKIDPDMAGKTVTVSFQPPGWAMEIISLVAALFLGAIWSVVHMLRGRRGRRSVRGFTSEARGPAAGTERPVKAQTNQPTAEPEFAGTKEDKQ</sequence>
<name>A0A3B0G3L6_PSEPS</name>
<organism evidence="3 4">
    <name type="scientific">Pseudarthrobacter phenanthrenivorans</name>
    <name type="common">Arthrobacter phenanthrenivorans</name>
    <dbReference type="NCBI Taxonomy" id="361575"/>
    <lineage>
        <taxon>Bacteria</taxon>
        <taxon>Bacillati</taxon>
        <taxon>Actinomycetota</taxon>
        <taxon>Actinomycetes</taxon>
        <taxon>Micrococcales</taxon>
        <taxon>Micrococcaceae</taxon>
        <taxon>Pseudarthrobacter</taxon>
    </lineage>
</organism>